<name>A0ABR1X3J5_9PEZI</name>
<dbReference type="RefSeq" id="XP_066672821.1">
    <property type="nucleotide sequence ID" value="XM_066809203.1"/>
</dbReference>
<dbReference type="EMBL" id="JAQQWN010000004">
    <property type="protein sequence ID" value="KAK8089927.1"/>
    <property type="molecule type" value="Genomic_DNA"/>
</dbReference>
<evidence type="ECO:0000313" key="1">
    <source>
        <dbReference type="EMBL" id="KAK8089927.1"/>
    </source>
</evidence>
<reference evidence="1 2" key="1">
    <citation type="submission" date="2023-01" db="EMBL/GenBank/DDBJ databases">
        <title>Analysis of 21 Apiospora genomes using comparative genomics revels a genus with tremendous synthesis potential of carbohydrate active enzymes and secondary metabolites.</title>
        <authorList>
            <person name="Sorensen T."/>
        </authorList>
    </citation>
    <scope>NUCLEOTIDE SEQUENCE [LARGE SCALE GENOMIC DNA]</scope>
    <source>
        <strain evidence="1 2">CBS 114990</strain>
    </source>
</reference>
<proteinExistence type="predicted"/>
<evidence type="ECO:0000313" key="2">
    <source>
        <dbReference type="Proteomes" id="UP001433268"/>
    </source>
</evidence>
<comment type="caution">
    <text evidence="1">The sequence shown here is derived from an EMBL/GenBank/DDBJ whole genome shotgun (WGS) entry which is preliminary data.</text>
</comment>
<gene>
    <name evidence="1" type="ORF">PG997_004888</name>
</gene>
<keyword evidence="2" id="KW-1185">Reference proteome</keyword>
<sequence>MFRLHRLQSRGDVVAGRFPDWRFAARDFAGPSDGNHNMQDSLAVDDNLEATATATSSPKKSSPVYLW</sequence>
<protein>
    <submittedName>
        <fullName evidence="1">Uncharacterized protein</fullName>
    </submittedName>
</protein>
<dbReference type="Proteomes" id="UP001433268">
    <property type="component" value="Unassembled WGS sequence"/>
</dbReference>
<accession>A0ABR1X3J5</accession>
<organism evidence="1 2">
    <name type="scientific">Apiospora hydei</name>
    <dbReference type="NCBI Taxonomy" id="1337664"/>
    <lineage>
        <taxon>Eukaryota</taxon>
        <taxon>Fungi</taxon>
        <taxon>Dikarya</taxon>
        <taxon>Ascomycota</taxon>
        <taxon>Pezizomycotina</taxon>
        <taxon>Sordariomycetes</taxon>
        <taxon>Xylariomycetidae</taxon>
        <taxon>Amphisphaeriales</taxon>
        <taxon>Apiosporaceae</taxon>
        <taxon>Apiospora</taxon>
    </lineage>
</organism>
<dbReference type="GeneID" id="92042263"/>